<evidence type="ECO:0000313" key="2">
    <source>
        <dbReference type="Proteomes" id="UP000327044"/>
    </source>
</evidence>
<sequence>FCDTLEDTFSLMVPACEDLICVGDFNINLLDESAQSLKFLDLLNTYGCMQ</sequence>
<proteinExistence type="predicted"/>
<reference evidence="1 2" key="1">
    <citation type="journal article" date="2018" name="Elife">
        <title>Firefly genomes illuminate parallel origins of bioluminescence in beetles.</title>
        <authorList>
            <person name="Fallon T.R."/>
            <person name="Lower S.E."/>
            <person name="Chang C.H."/>
            <person name="Bessho-Uehara M."/>
            <person name="Martin G.J."/>
            <person name="Bewick A.J."/>
            <person name="Behringer M."/>
            <person name="Debat H.J."/>
            <person name="Wong I."/>
            <person name="Day J.C."/>
            <person name="Suvorov A."/>
            <person name="Silva C.J."/>
            <person name="Stanger-Hall K.F."/>
            <person name="Hall D.W."/>
            <person name="Schmitz R.J."/>
            <person name="Nelson D.R."/>
            <person name="Lewis S.M."/>
            <person name="Shigenobu S."/>
            <person name="Bybee S.M."/>
            <person name="Larracuente A.M."/>
            <person name="Oba Y."/>
            <person name="Weng J.K."/>
        </authorList>
    </citation>
    <scope>NUCLEOTIDE SEQUENCE [LARGE SCALE GENOMIC DNA]</scope>
    <source>
        <strain evidence="1">1611_PpyrPB1</strain>
        <tissue evidence="1">Whole body</tissue>
    </source>
</reference>
<dbReference type="EMBL" id="VVIM01000006">
    <property type="protein sequence ID" value="KAB0798316.1"/>
    <property type="molecule type" value="Genomic_DNA"/>
</dbReference>
<evidence type="ECO:0008006" key="3">
    <source>
        <dbReference type="Google" id="ProtNLM"/>
    </source>
</evidence>
<accession>A0A5N4ALY3</accession>
<dbReference type="InParanoid" id="A0A5N4ALY3"/>
<comment type="caution">
    <text evidence="1">The sequence shown here is derived from an EMBL/GenBank/DDBJ whole genome shotgun (WGS) entry which is preliminary data.</text>
</comment>
<name>A0A5N4ALY3_PHOPY</name>
<feature type="non-terminal residue" evidence="1">
    <location>
        <position position="1"/>
    </location>
</feature>
<dbReference type="Proteomes" id="UP000327044">
    <property type="component" value="Unassembled WGS sequence"/>
</dbReference>
<evidence type="ECO:0000313" key="1">
    <source>
        <dbReference type="EMBL" id="KAB0798316.1"/>
    </source>
</evidence>
<dbReference type="AlphaFoldDB" id="A0A5N4ALY3"/>
<gene>
    <name evidence="1" type="ORF">PPYR_09309</name>
</gene>
<keyword evidence="2" id="KW-1185">Reference proteome</keyword>
<organism evidence="1 2">
    <name type="scientific">Photinus pyralis</name>
    <name type="common">Common eastern firefly</name>
    <name type="synonym">Lampyris pyralis</name>
    <dbReference type="NCBI Taxonomy" id="7054"/>
    <lineage>
        <taxon>Eukaryota</taxon>
        <taxon>Metazoa</taxon>
        <taxon>Ecdysozoa</taxon>
        <taxon>Arthropoda</taxon>
        <taxon>Hexapoda</taxon>
        <taxon>Insecta</taxon>
        <taxon>Pterygota</taxon>
        <taxon>Neoptera</taxon>
        <taxon>Endopterygota</taxon>
        <taxon>Coleoptera</taxon>
        <taxon>Polyphaga</taxon>
        <taxon>Elateriformia</taxon>
        <taxon>Elateroidea</taxon>
        <taxon>Lampyridae</taxon>
        <taxon>Lampyrinae</taxon>
        <taxon>Photinus</taxon>
    </lineage>
</organism>
<protein>
    <recommendedName>
        <fullName evidence="3">Endonuclease/exonuclease/phosphatase domain-containing protein</fullName>
    </recommendedName>
</protein>
<feature type="non-terminal residue" evidence="1">
    <location>
        <position position="50"/>
    </location>
</feature>